<dbReference type="Gene3D" id="3.90.70.10">
    <property type="entry name" value="Cysteine proteinases"/>
    <property type="match status" value="1"/>
</dbReference>
<dbReference type="InterPro" id="IPR005074">
    <property type="entry name" value="Peptidase_C39"/>
</dbReference>
<sequence>MKTTRYQTTIFKISYILVFAFLIYLALNSTGLCFASDYAKSCGVRTSYFIAKLYGVQPSYLGEIAGLIDLANDGTSTLAGIYKGLSALGLCPKGKHLGYDDLCSLRHPTILHIQMDWGPHLVIFGGIDGEIITLIDPPNTTEMLRVQFLEKWDGAALIVLPPKPKKAVEPILDGQTPLACNKPSQDLGEFTLPLVKDIEAKFVIKNISSEPVQVGKLIRSCGCTDTSISKTRLMPTDEAEITCSVSHPGEVAGPQSYTVTVPVVGCKAKPLQLEFKANFTPLICVRPLRLYFGRIRRVDMPSSMKVRISNTAGKIDPQIIRCRVSAPQWVVVTAKNCEIEVTILPQAPLGAFNENVEIDTNVGAINVPLTGECVGGFRCVPNPLILCNSDQEDALKFTIVKTEDSTCDLDELELRYYDKNKLVIVPPEIKGCDSERNYILRLAKDQKASSSYHVNIYDPANEECVILTVVNVTR</sequence>
<dbReference type="Pfam" id="PF07610">
    <property type="entry name" value="DUF1573"/>
    <property type="match status" value="1"/>
</dbReference>
<gene>
    <name evidence="2" type="ORF">AMJ83_11470</name>
</gene>
<comment type="caution">
    <text evidence="2">The sequence shown here is derived from an EMBL/GenBank/DDBJ whole genome shotgun (WGS) entry which is preliminary data.</text>
</comment>
<protein>
    <recommendedName>
        <fullName evidence="1">Peptidase C39 domain-containing protein</fullName>
    </recommendedName>
</protein>
<evidence type="ECO:0000313" key="3">
    <source>
        <dbReference type="Proteomes" id="UP000051373"/>
    </source>
</evidence>
<dbReference type="GO" id="GO:0016020">
    <property type="term" value="C:membrane"/>
    <property type="evidence" value="ECO:0007669"/>
    <property type="project" value="InterPro"/>
</dbReference>
<organism evidence="2 3">
    <name type="scientific">candidate division WOR_3 bacterium SM23_42</name>
    <dbReference type="NCBI Taxonomy" id="1703779"/>
    <lineage>
        <taxon>Bacteria</taxon>
        <taxon>Bacteria division WOR-3</taxon>
    </lineage>
</organism>
<dbReference type="GO" id="GO:0008233">
    <property type="term" value="F:peptidase activity"/>
    <property type="evidence" value="ECO:0007669"/>
    <property type="project" value="InterPro"/>
</dbReference>
<evidence type="ECO:0000313" key="2">
    <source>
        <dbReference type="EMBL" id="KPK62188.1"/>
    </source>
</evidence>
<dbReference type="Gene3D" id="2.60.40.10">
    <property type="entry name" value="Immunoglobulins"/>
    <property type="match status" value="1"/>
</dbReference>
<dbReference type="Pfam" id="PF03412">
    <property type="entry name" value="Peptidase_C39"/>
    <property type="match status" value="1"/>
</dbReference>
<dbReference type="AlphaFoldDB" id="A0A0S8FRZ8"/>
<dbReference type="InterPro" id="IPR011467">
    <property type="entry name" value="DUF1573"/>
</dbReference>
<reference evidence="2 3" key="1">
    <citation type="journal article" date="2015" name="Microbiome">
        <title>Genomic resolution of linkages in carbon, nitrogen, and sulfur cycling among widespread estuary sediment bacteria.</title>
        <authorList>
            <person name="Baker B.J."/>
            <person name="Lazar C.S."/>
            <person name="Teske A.P."/>
            <person name="Dick G.J."/>
        </authorList>
    </citation>
    <scope>NUCLEOTIDE SEQUENCE [LARGE SCALE GENOMIC DNA]</scope>
    <source>
        <strain evidence="2">SM23_42</strain>
    </source>
</reference>
<dbReference type="GO" id="GO:0006508">
    <property type="term" value="P:proteolysis"/>
    <property type="evidence" value="ECO:0007669"/>
    <property type="project" value="InterPro"/>
</dbReference>
<dbReference type="Proteomes" id="UP000051373">
    <property type="component" value="Unassembled WGS sequence"/>
</dbReference>
<feature type="domain" description="Peptidase C39" evidence="1">
    <location>
        <begin position="40"/>
        <end position="161"/>
    </location>
</feature>
<evidence type="ECO:0000259" key="1">
    <source>
        <dbReference type="Pfam" id="PF03412"/>
    </source>
</evidence>
<dbReference type="GO" id="GO:0005524">
    <property type="term" value="F:ATP binding"/>
    <property type="evidence" value="ECO:0007669"/>
    <property type="project" value="InterPro"/>
</dbReference>
<dbReference type="EMBL" id="LJUJ01000049">
    <property type="protein sequence ID" value="KPK62188.1"/>
    <property type="molecule type" value="Genomic_DNA"/>
</dbReference>
<proteinExistence type="predicted"/>
<accession>A0A0S8FRZ8</accession>
<dbReference type="InterPro" id="IPR013783">
    <property type="entry name" value="Ig-like_fold"/>
</dbReference>
<name>A0A0S8FRZ8_UNCW3</name>